<dbReference type="STRING" id="1123269.NX02_20240"/>
<dbReference type="Pfam" id="PF10054">
    <property type="entry name" value="DUF2291"/>
    <property type="match status" value="1"/>
</dbReference>
<evidence type="ECO:0000313" key="2">
    <source>
        <dbReference type="Proteomes" id="UP000018851"/>
    </source>
</evidence>
<dbReference type="AlphaFoldDB" id="W0AJ65"/>
<dbReference type="OrthoDB" id="156515at2"/>
<dbReference type="eggNOG" id="COG5618">
    <property type="taxonomic scope" value="Bacteria"/>
</dbReference>
<dbReference type="HOGENOM" id="CLU_076022_1_0_5"/>
<gene>
    <name evidence="1" type="ORF">NX02_20240</name>
</gene>
<dbReference type="Proteomes" id="UP000018851">
    <property type="component" value="Chromosome"/>
</dbReference>
<dbReference type="InterPro" id="IPR036215">
    <property type="entry name" value="TM0957-like_sf"/>
</dbReference>
<dbReference type="KEGG" id="ssan:NX02_20240"/>
<accession>W0AJ65</accession>
<protein>
    <recommendedName>
        <fullName evidence="3">DUF2291 domain-containing protein</fullName>
    </recommendedName>
</protein>
<evidence type="ECO:0000313" key="1">
    <source>
        <dbReference type="EMBL" id="AHE55705.1"/>
    </source>
</evidence>
<evidence type="ECO:0008006" key="3">
    <source>
        <dbReference type="Google" id="ProtNLM"/>
    </source>
</evidence>
<dbReference type="SUPFAM" id="SSF141318">
    <property type="entry name" value="TM0957-like"/>
    <property type="match status" value="1"/>
</dbReference>
<dbReference type="InterPro" id="IPR014582">
    <property type="entry name" value="UCP033535_lipo"/>
</dbReference>
<organism evidence="1 2">
    <name type="scientific">Sphingomonas sanxanigenens DSM 19645 = NX02</name>
    <dbReference type="NCBI Taxonomy" id="1123269"/>
    <lineage>
        <taxon>Bacteria</taxon>
        <taxon>Pseudomonadati</taxon>
        <taxon>Pseudomonadota</taxon>
        <taxon>Alphaproteobacteria</taxon>
        <taxon>Sphingomonadales</taxon>
        <taxon>Sphingomonadaceae</taxon>
        <taxon>Sphingomonas</taxon>
    </lineage>
</organism>
<proteinExistence type="predicted"/>
<dbReference type="PROSITE" id="PS51257">
    <property type="entry name" value="PROKAR_LIPOPROTEIN"/>
    <property type="match status" value="1"/>
</dbReference>
<name>W0AJ65_9SPHN</name>
<reference evidence="1 2" key="1">
    <citation type="submission" date="2013-07" db="EMBL/GenBank/DDBJ databases">
        <title>Completed genome of Sphingomonas sanxanigenens NX02.</title>
        <authorList>
            <person name="Ma T."/>
            <person name="Huang H."/>
            <person name="Wu M."/>
            <person name="Li X."/>
            <person name="Li G."/>
        </authorList>
    </citation>
    <scope>NUCLEOTIDE SEQUENCE [LARGE SCALE GENOMIC DNA]</scope>
    <source>
        <strain evidence="1 2">NX02</strain>
    </source>
</reference>
<dbReference type="PATRIC" id="fig|1123269.5.peg.3954"/>
<sequence>MRAAAAGVALCLVAGCKILPIDEARALRERSSGAFDAKRYVETIWGGRAQKALADSAIPVERLRAEPIEQLGAAHGRRAGEGSPWTFVVSGDAQVERVDLDQPRGTVAVQTKAGPVLIQAGPVVSGTTIRDALPFVAFDGFPDQIAFAEVGTELTERAVTPLRQTLGALKPGDRIRFLGAARPSAGDAPLVVTPVSIEPAGGSAPAAAR</sequence>
<dbReference type="EMBL" id="CP006644">
    <property type="protein sequence ID" value="AHE55705.1"/>
    <property type="molecule type" value="Genomic_DNA"/>
</dbReference>
<dbReference type="RefSeq" id="WP_025293854.1">
    <property type="nucleotide sequence ID" value="NZ_CP006644.1"/>
</dbReference>
<keyword evidence="2" id="KW-1185">Reference proteome</keyword>